<evidence type="ECO:0000313" key="1">
    <source>
        <dbReference type="EMBL" id="PZP21337.1"/>
    </source>
</evidence>
<comment type="caution">
    <text evidence="1">The sequence shown here is derived from an EMBL/GenBank/DDBJ whole genome shotgun (WGS) entry which is preliminary data.</text>
</comment>
<evidence type="ECO:0000313" key="2">
    <source>
        <dbReference type="Proteomes" id="UP000249198"/>
    </source>
</evidence>
<protein>
    <submittedName>
        <fullName evidence="1">Uncharacterized protein</fullName>
    </submittedName>
</protein>
<name>A0A2W5CVY6_9PSED</name>
<proteinExistence type="predicted"/>
<dbReference type="EMBL" id="QFOH01000030">
    <property type="protein sequence ID" value="PZP21337.1"/>
    <property type="molecule type" value="Genomic_DNA"/>
</dbReference>
<organism evidence="1 2">
    <name type="scientific">Pseudomonas kuykendallii</name>
    <dbReference type="NCBI Taxonomy" id="1007099"/>
    <lineage>
        <taxon>Bacteria</taxon>
        <taxon>Pseudomonadati</taxon>
        <taxon>Pseudomonadota</taxon>
        <taxon>Gammaproteobacteria</taxon>
        <taxon>Pseudomonadales</taxon>
        <taxon>Pseudomonadaceae</taxon>
        <taxon>Pseudomonas</taxon>
    </lineage>
</organism>
<dbReference type="AlphaFoldDB" id="A0A2W5CVY6"/>
<dbReference type="Proteomes" id="UP000249198">
    <property type="component" value="Unassembled WGS sequence"/>
</dbReference>
<gene>
    <name evidence="1" type="ORF">DI599_19385</name>
</gene>
<accession>A0A2W5CVY6</accession>
<reference evidence="1 2" key="1">
    <citation type="submission" date="2017-08" db="EMBL/GenBank/DDBJ databases">
        <title>Infants hospitalized years apart are colonized by the same room-sourced microbial strains.</title>
        <authorList>
            <person name="Brooks B."/>
            <person name="Olm M.R."/>
            <person name="Firek B.A."/>
            <person name="Baker R."/>
            <person name="Thomas B.C."/>
            <person name="Morowitz M.J."/>
            <person name="Banfield J.F."/>
        </authorList>
    </citation>
    <scope>NUCLEOTIDE SEQUENCE [LARGE SCALE GENOMIC DNA]</scope>
    <source>
        <strain evidence="1">S2_009_000_R2_77</strain>
    </source>
</reference>
<sequence length="256" mass="30183">MVTWLWLTLETQEDTQMDECLLNSQTMRNQIARVLAKSSGTLSRLDREQDKKLLPEEAFSWVEKVGRQPKWLAAQASNRTGLYIRSSVFRTLSDRNQLIALLDLWDADFGQKERALRQLSEAWTEHAKADRAFSWFKDKDERAKCALAWSWLEKNKSRLTWRAEAFTRHSELLEFFDHSNATEEEKELYVEKIKRRWSTQKTREKATEKKQYNFVLTHSVNATLDKLAEQHKLSRTKVIEKLLLAEAKRGLYLTSE</sequence>